<sequence>MKFCYGRFSLLVLPLLLISTMVSASCFDMEWKRGKPFDYYAPETRADTGTYRGGLLYLVENRHFTPEIRSLTKGTSARQPGDILFVLNSIPNHPAALDAYSRYEKRYNESELFKNRMDTRKPVYPADCFFERADRVFPGNGQTMAVWGIHEYRYGRLDKARERLERAVALQPDNVEAHYNLGLVYADLKDITQAKKHAEIAYQAGYPLPGLHNKIAELENN</sequence>
<dbReference type="RefSeq" id="WP_062477227.1">
    <property type="nucleotide sequence ID" value="NZ_CP013650.1"/>
</dbReference>
<feature type="repeat" description="TPR" evidence="1">
    <location>
        <begin position="141"/>
        <end position="174"/>
    </location>
</feature>
<dbReference type="STRING" id="1526571.AT746_04855"/>
<protein>
    <submittedName>
        <fullName evidence="3">Uncharacterized protein</fullName>
    </submittedName>
</protein>
<dbReference type="AlphaFoldDB" id="A0A0U3AI29"/>
<evidence type="ECO:0000313" key="3">
    <source>
        <dbReference type="EMBL" id="ALS97666.1"/>
    </source>
</evidence>
<dbReference type="EMBL" id="CP013650">
    <property type="protein sequence ID" value="ALS97666.1"/>
    <property type="molecule type" value="Genomic_DNA"/>
</dbReference>
<keyword evidence="4" id="KW-1185">Reference proteome</keyword>
<organism evidence="3 4">
    <name type="scientific">Lacimicrobium alkaliphilum</name>
    <dbReference type="NCBI Taxonomy" id="1526571"/>
    <lineage>
        <taxon>Bacteria</taxon>
        <taxon>Pseudomonadati</taxon>
        <taxon>Pseudomonadota</taxon>
        <taxon>Gammaproteobacteria</taxon>
        <taxon>Alteromonadales</taxon>
        <taxon>Alteromonadaceae</taxon>
        <taxon>Lacimicrobium</taxon>
    </lineage>
</organism>
<dbReference type="InterPro" id="IPR019734">
    <property type="entry name" value="TPR_rpt"/>
</dbReference>
<dbReference type="OrthoDB" id="8525350at2"/>
<reference evidence="3 4" key="1">
    <citation type="submission" date="2015-12" db="EMBL/GenBank/DDBJ databases">
        <title>Complete genome of Lacimicrobium alkaliphilum KCTC 32984.</title>
        <authorList>
            <person name="Kim S.-G."/>
            <person name="Lee Y.-J."/>
        </authorList>
    </citation>
    <scope>NUCLEOTIDE SEQUENCE [LARGE SCALE GENOMIC DNA]</scope>
    <source>
        <strain evidence="3 4">YelD216</strain>
    </source>
</reference>
<gene>
    <name evidence="3" type="ORF">AT746_04855</name>
</gene>
<keyword evidence="1" id="KW-0802">TPR repeat</keyword>
<dbReference type="Pfam" id="PF13414">
    <property type="entry name" value="TPR_11"/>
    <property type="match status" value="1"/>
</dbReference>
<dbReference type="Proteomes" id="UP000068447">
    <property type="component" value="Chromosome"/>
</dbReference>
<feature type="chain" id="PRO_5006835961" evidence="2">
    <location>
        <begin position="25"/>
        <end position="221"/>
    </location>
</feature>
<dbReference type="PROSITE" id="PS51257">
    <property type="entry name" value="PROKAR_LIPOPROTEIN"/>
    <property type="match status" value="1"/>
</dbReference>
<evidence type="ECO:0000256" key="1">
    <source>
        <dbReference type="PROSITE-ProRule" id="PRU00339"/>
    </source>
</evidence>
<dbReference type="SUPFAM" id="SSF48452">
    <property type="entry name" value="TPR-like"/>
    <property type="match status" value="1"/>
</dbReference>
<evidence type="ECO:0000256" key="2">
    <source>
        <dbReference type="SAM" id="SignalP"/>
    </source>
</evidence>
<accession>A0A0U3AI29</accession>
<dbReference type="Gene3D" id="1.25.40.10">
    <property type="entry name" value="Tetratricopeptide repeat domain"/>
    <property type="match status" value="1"/>
</dbReference>
<dbReference type="InterPro" id="IPR011990">
    <property type="entry name" value="TPR-like_helical_dom_sf"/>
</dbReference>
<proteinExistence type="predicted"/>
<dbReference type="KEGG" id="lal:AT746_04855"/>
<name>A0A0U3AI29_9ALTE</name>
<evidence type="ECO:0000313" key="4">
    <source>
        <dbReference type="Proteomes" id="UP000068447"/>
    </source>
</evidence>
<dbReference type="PROSITE" id="PS50005">
    <property type="entry name" value="TPR"/>
    <property type="match status" value="1"/>
</dbReference>
<feature type="signal peptide" evidence="2">
    <location>
        <begin position="1"/>
        <end position="24"/>
    </location>
</feature>
<keyword evidence="2" id="KW-0732">Signal</keyword>